<proteinExistence type="predicted"/>
<evidence type="ECO:0000313" key="2">
    <source>
        <dbReference type="Proteomes" id="UP000182486"/>
    </source>
</evidence>
<dbReference type="EMBL" id="MEIA01000109">
    <property type="protein sequence ID" value="OJF14184.1"/>
    <property type="molecule type" value="Genomic_DNA"/>
</dbReference>
<gene>
    <name evidence="1" type="ORF">BG844_11035</name>
</gene>
<dbReference type="RefSeq" id="WP_071805053.1">
    <property type="nucleotide sequence ID" value="NZ_MEIA01000109.1"/>
</dbReference>
<keyword evidence="2" id="KW-1185">Reference proteome</keyword>
<dbReference type="Proteomes" id="UP000182486">
    <property type="component" value="Unassembled WGS sequence"/>
</dbReference>
<evidence type="ECO:0000313" key="1">
    <source>
        <dbReference type="EMBL" id="OJF14184.1"/>
    </source>
</evidence>
<reference evidence="1 2" key="1">
    <citation type="submission" date="2016-09" db="EMBL/GenBank/DDBJ databases">
        <title>Couchioplanes caeruleus draft genome sequence.</title>
        <authorList>
            <person name="Sheehan J."/>
            <person name="Caffrey P."/>
        </authorList>
    </citation>
    <scope>NUCLEOTIDE SEQUENCE [LARGE SCALE GENOMIC DNA]</scope>
    <source>
        <strain evidence="1 2">DSM 43634</strain>
    </source>
</reference>
<comment type="caution">
    <text evidence="1">The sequence shown here is derived from an EMBL/GenBank/DDBJ whole genome shotgun (WGS) entry which is preliminary data.</text>
</comment>
<organism evidence="1 2">
    <name type="scientific">Couchioplanes caeruleus subsp. caeruleus</name>
    <dbReference type="NCBI Taxonomy" id="56427"/>
    <lineage>
        <taxon>Bacteria</taxon>
        <taxon>Bacillati</taxon>
        <taxon>Actinomycetota</taxon>
        <taxon>Actinomycetes</taxon>
        <taxon>Micromonosporales</taxon>
        <taxon>Micromonosporaceae</taxon>
        <taxon>Couchioplanes</taxon>
    </lineage>
</organism>
<sequence length="174" mass="18375">MGMFKTERRFWTDVTDLEPIVEALTEHFCAKGYEVVSSQTGSGAWDVDITRTGVFRAVAGLRTALKVRLEAEPGSVWARAGVGVFGQQVLPAVVTMFFLWPVIVTQIWGVVRAAKADDEAIAVIEAGLERTKAIFRQATTGAGSGTAGCCAACGTPQSSGGRFCTNCGAHLASS</sequence>
<accession>A0A1K0FN98</accession>
<evidence type="ECO:0008006" key="3">
    <source>
        <dbReference type="Google" id="ProtNLM"/>
    </source>
</evidence>
<dbReference type="AlphaFoldDB" id="A0A1K0FN98"/>
<protein>
    <recommendedName>
        <fullName evidence="3">Zinc ribbon domain-containing protein</fullName>
    </recommendedName>
</protein>
<name>A0A1K0FN98_9ACTN</name>